<sequence length="407" mass="46895">MRLYWPLFIFLALVQATSWFGSDDPVDCSSITSAPSAAYSHASREVRAATNTVSDTAAQATRELGRAFDETKDHVFSTWDDSRLRKWLEDHNMVEARKANTRQELLDLANRYFREASDPVWQTWSDSYMHEWLVAHNLLPPHESPRRETLLDYMKHYYYSTTDKIWHTWSESELKAWLVNHGILKSDAQKQRDELIKLMECVSCKCDRISHFGADHVNRVHYLSASDSIWGAWRDSDIREWLTTHGYIDERTASRKTRDELVDLINSKYADASVKSASYLVWPDARLRAYLRERGVSEDALPTSRPGLLQETRIRWVQASTQAENIFAKLRDTVNSGVIAIEDALSWICDSLADRVHQARQKAEEAKDFAWEKGYQQPFGSAGEGMKHGGEEMRQAGERIKSKADEL</sequence>
<gene>
    <name evidence="3" type="ORF">M404DRAFT_502449</name>
</gene>
<dbReference type="Pfam" id="PF10281">
    <property type="entry name" value="Ish1"/>
    <property type="match status" value="4"/>
</dbReference>
<keyword evidence="2" id="KW-0732">Signal</keyword>
<feature type="compositionally biased region" description="Basic and acidic residues" evidence="1">
    <location>
        <begin position="385"/>
        <end position="407"/>
    </location>
</feature>
<dbReference type="InterPro" id="IPR018803">
    <property type="entry name" value="Ish1/Msc1-like"/>
</dbReference>
<proteinExistence type="predicted"/>
<reference evidence="4" key="2">
    <citation type="submission" date="2015-01" db="EMBL/GenBank/DDBJ databases">
        <title>Evolutionary Origins and Diversification of the Mycorrhizal Mutualists.</title>
        <authorList>
            <consortium name="DOE Joint Genome Institute"/>
            <consortium name="Mycorrhizal Genomics Consortium"/>
            <person name="Kohler A."/>
            <person name="Kuo A."/>
            <person name="Nagy L.G."/>
            <person name="Floudas D."/>
            <person name="Copeland A."/>
            <person name="Barry K.W."/>
            <person name="Cichocki N."/>
            <person name="Veneault-Fourrey C."/>
            <person name="LaButti K."/>
            <person name="Lindquist E.A."/>
            <person name="Lipzen A."/>
            <person name="Lundell T."/>
            <person name="Morin E."/>
            <person name="Murat C."/>
            <person name="Riley R."/>
            <person name="Ohm R."/>
            <person name="Sun H."/>
            <person name="Tunlid A."/>
            <person name="Henrissat B."/>
            <person name="Grigoriev I.V."/>
            <person name="Hibbett D.S."/>
            <person name="Martin F."/>
        </authorList>
    </citation>
    <scope>NUCLEOTIDE SEQUENCE [LARGE SCALE GENOMIC DNA]</scope>
    <source>
        <strain evidence="4">Marx 270</strain>
    </source>
</reference>
<evidence type="ECO:0000313" key="3">
    <source>
        <dbReference type="EMBL" id="KIO05741.1"/>
    </source>
</evidence>
<evidence type="ECO:0000256" key="2">
    <source>
        <dbReference type="SAM" id="SignalP"/>
    </source>
</evidence>
<dbReference type="OrthoDB" id="2527403at2759"/>
<accession>A0A0C3PCG8</accession>
<name>A0A0C3PCG8_PISTI</name>
<feature type="chain" id="PRO_5002167854" evidence="2">
    <location>
        <begin position="17"/>
        <end position="407"/>
    </location>
</feature>
<evidence type="ECO:0000313" key="4">
    <source>
        <dbReference type="Proteomes" id="UP000054217"/>
    </source>
</evidence>
<dbReference type="Proteomes" id="UP000054217">
    <property type="component" value="Unassembled WGS sequence"/>
</dbReference>
<dbReference type="STRING" id="870435.A0A0C3PCG8"/>
<keyword evidence="4" id="KW-1185">Reference proteome</keyword>
<organism evidence="3 4">
    <name type="scientific">Pisolithus tinctorius Marx 270</name>
    <dbReference type="NCBI Taxonomy" id="870435"/>
    <lineage>
        <taxon>Eukaryota</taxon>
        <taxon>Fungi</taxon>
        <taxon>Dikarya</taxon>
        <taxon>Basidiomycota</taxon>
        <taxon>Agaricomycotina</taxon>
        <taxon>Agaricomycetes</taxon>
        <taxon>Agaricomycetidae</taxon>
        <taxon>Boletales</taxon>
        <taxon>Sclerodermatineae</taxon>
        <taxon>Pisolithaceae</taxon>
        <taxon>Pisolithus</taxon>
    </lineage>
</organism>
<protein>
    <submittedName>
        <fullName evidence="3">Uncharacterized protein</fullName>
    </submittedName>
</protein>
<feature type="signal peptide" evidence="2">
    <location>
        <begin position="1"/>
        <end position="16"/>
    </location>
</feature>
<feature type="region of interest" description="Disordered" evidence="1">
    <location>
        <begin position="376"/>
        <end position="407"/>
    </location>
</feature>
<dbReference type="HOGENOM" id="CLU_022672_3_0_1"/>
<reference evidence="3 4" key="1">
    <citation type="submission" date="2014-04" db="EMBL/GenBank/DDBJ databases">
        <authorList>
            <consortium name="DOE Joint Genome Institute"/>
            <person name="Kuo A."/>
            <person name="Kohler A."/>
            <person name="Costa M.D."/>
            <person name="Nagy L.G."/>
            <person name="Floudas D."/>
            <person name="Copeland A."/>
            <person name="Barry K.W."/>
            <person name="Cichocki N."/>
            <person name="Veneault-Fourrey C."/>
            <person name="LaButti K."/>
            <person name="Lindquist E.A."/>
            <person name="Lipzen A."/>
            <person name="Lundell T."/>
            <person name="Morin E."/>
            <person name="Murat C."/>
            <person name="Sun H."/>
            <person name="Tunlid A."/>
            <person name="Henrissat B."/>
            <person name="Grigoriev I.V."/>
            <person name="Hibbett D.S."/>
            <person name="Martin F."/>
            <person name="Nordberg H.P."/>
            <person name="Cantor M.N."/>
            <person name="Hua S.X."/>
        </authorList>
    </citation>
    <scope>NUCLEOTIDE SEQUENCE [LARGE SCALE GENOMIC DNA]</scope>
    <source>
        <strain evidence="3 4">Marx 270</strain>
    </source>
</reference>
<dbReference type="AlphaFoldDB" id="A0A0C3PCG8"/>
<dbReference type="EMBL" id="KN831965">
    <property type="protein sequence ID" value="KIO05741.1"/>
    <property type="molecule type" value="Genomic_DNA"/>
</dbReference>
<dbReference type="InParanoid" id="A0A0C3PCG8"/>
<evidence type="ECO:0000256" key="1">
    <source>
        <dbReference type="SAM" id="MobiDB-lite"/>
    </source>
</evidence>